<evidence type="ECO:0000256" key="1">
    <source>
        <dbReference type="SAM" id="Coils"/>
    </source>
</evidence>
<evidence type="ECO:0000313" key="3">
    <source>
        <dbReference type="Proteomes" id="UP000887578"/>
    </source>
</evidence>
<feature type="region of interest" description="Disordered" evidence="2">
    <location>
        <begin position="38"/>
        <end position="57"/>
    </location>
</feature>
<evidence type="ECO:0000256" key="2">
    <source>
        <dbReference type="SAM" id="MobiDB-lite"/>
    </source>
</evidence>
<keyword evidence="1" id="KW-0175">Coiled coil</keyword>
<keyword evidence="3" id="KW-1185">Reference proteome</keyword>
<sequence length="479" mass="56756">MVETLKRQAESTSHTNESLTSDLLTLHETLTRAEQTRIRSGEISKQREQINELKSETETDLQNYKADFDRCSKTMENRMRHHETLRATTFQRAAKEHDSAFEEVMKRYDEAINKSLQNEHERNEISRKVIFLESALKRAQEEKEQIEDSLKKVHQLPEVAEALGRRTRSVSPVSIGSLGHETIRNIRLALHSRNDEIETYKKEANNFREKYSESEEKLQKVDTEKKKLERKLKEEKAAKDEVQDEKEVIEKQLSRLKDKYEKCEAEKQNLNNTVLKMNEQIAELKAAHQTSIEEIKRKQQHEWDERLKQISADHEQIEESYNQRLQRARNESESLRADISKQRDTAHELQNEIIAEKRKFAEKENEITEFSKKYETLEKEITTLMQKLQEKEVEIVQLEKVQSDFEDREKQNNQKIDELQIEKETLLQENSQLLNDLNELRAEIEGFETKLEKAEDEQKDAKNLIEENEQQINELEKLN</sequence>
<name>A0A914QZU2_9BILA</name>
<feature type="compositionally biased region" description="Polar residues" evidence="2">
    <location>
        <begin position="10"/>
        <end position="22"/>
    </location>
</feature>
<feature type="region of interest" description="Disordered" evidence="2">
    <location>
        <begin position="451"/>
        <end position="479"/>
    </location>
</feature>
<feature type="region of interest" description="Disordered" evidence="2">
    <location>
        <begin position="1"/>
        <end position="22"/>
    </location>
</feature>
<reference evidence="4" key="1">
    <citation type="submission" date="2022-11" db="UniProtKB">
        <authorList>
            <consortium name="WormBaseParasite"/>
        </authorList>
    </citation>
    <scope>IDENTIFICATION</scope>
</reference>
<organism evidence="3 4">
    <name type="scientific">Panagrolaimus davidi</name>
    <dbReference type="NCBI Taxonomy" id="227884"/>
    <lineage>
        <taxon>Eukaryota</taxon>
        <taxon>Metazoa</taxon>
        <taxon>Ecdysozoa</taxon>
        <taxon>Nematoda</taxon>
        <taxon>Chromadorea</taxon>
        <taxon>Rhabditida</taxon>
        <taxon>Tylenchina</taxon>
        <taxon>Panagrolaimomorpha</taxon>
        <taxon>Panagrolaimoidea</taxon>
        <taxon>Panagrolaimidae</taxon>
        <taxon>Panagrolaimus</taxon>
    </lineage>
</organism>
<proteinExistence type="predicted"/>
<protein>
    <submittedName>
        <fullName evidence="4">Uncharacterized protein</fullName>
    </submittedName>
</protein>
<dbReference type="Proteomes" id="UP000887578">
    <property type="component" value="Unplaced"/>
</dbReference>
<feature type="coiled-coil region" evidence="1">
    <location>
        <begin position="122"/>
        <end position="156"/>
    </location>
</feature>
<dbReference type="Gene3D" id="1.10.287.1490">
    <property type="match status" value="1"/>
</dbReference>
<dbReference type="WBParaSite" id="PDA_v2.g9694.t1">
    <property type="protein sequence ID" value="PDA_v2.g9694.t1"/>
    <property type="gene ID" value="PDA_v2.g9694"/>
</dbReference>
<dbReference type="AlphaFoldDB" id="A0A914QZU2"/>
<evidence type="ECO:0000313" key="4">
    <source>
        <dbReference type="WBParaSite" id="PDA_v2.g9694.t1"/>
    </source>
</evidence>
<feature type="coiled-coil region" evidence="1">
    <location>
        <begin position="190"/>
        <end position="287"/>
    </location>
</feature>
<accession>A0A914QZU2</accession>